<dbReference type="AlphaFoldDB" id="A0A1Y6FWK9"/>
<evidence type="ECO:0000313" key="2">
    <source>
        <dbReference type="EMBL" id="SMQ76963.1"/>
    </source>
</evidence>
<sequence length="204" mass="22165">MLTSRHMGGGCDSVKAIKGKFSAARYGGQMGCEIPIIKGADSPAQRDLLERGARLRSELLDAFARLEETIVRKLAQQGKFSPSASLTHKLDTLEKAAFRYPAKAHQRIAEIRPLVDCRNDIVHSTLNLAEMSGGETGSYFVFRNVSAIQDSTGQQFRALTPEEFKMLVGRVKTATKHLNDQPMKATTPTAPASPSASAVPPTPR</sequence>
<dbReference type="EMBL" id="FXWL01000002">
    <property type="protein sequence ID" value="SMQ76963.1"/>
    <property type="molecule type" value="Genomic_DNA"/>
</dbReference>
<accession>A0A1Y6FWK9</accession>
<name>A0A1Y6FWK9_9SPHN</name>
<evidence type="ECO:0000256" key="1">
    <source>
        <dbReference type="SAM" id="MobiDB-lite"/>
    </source>
</evidence>
<organism evidence="2 3">
    <name type="scientific">Sphingopyxis terrae subsp. ummariensis</name>
    <dbReference type="NCBI Taxonomy" id="429001"/>
    <lineage>
        <taxon>Bacteria</taxon>
        <taxon>Pseudomonadati</taxon>
        <taxon>Pseudomonadota</taxon>
        <taxon>Alphaproteobacteria</taxon>
        <taxon>Sphingomonadales</taxon>
        <taxon>Sphingomonadaceae</taxon>
        <taxon>Sphingopyxis</taxon>
    </lineage>
</organism>
<keyword evidence="3" id="KW-1185">Reference proteome</keyword>
<proteinExistence type="predicted"/>
<evidence type="ECO:0000313" key="3">
    <source>
        <dbReference type="Proteomes" id="UP000194469"/>
    </source>
</evidence>
<feature type="compositionally biased region" description="Low complexity" evidence="1">
    <location>
        <begin position="185"/>
        <end position="204"/>
    </location>
</feature>
<gene>
    <name evidence="2" type="ORF">SAMN06295984_2382</name>
</gene>
<dbReference type="Proteomes" id="UP000194469">
    <property type="component" value="Unassembled WGS sequence"/>
</dbReference>
<protein>
    <submittedName>
        <fullName evidence="2">Uncharacterized protein</fullName>
    </submittedName>
</protein>
<feature type="region of interest" description="Disordered" evidence="1">
    <location>
        <begin position="177"/>
        <end position="204"/>
    </location>
</feature>
<reference evidence="3" key="1">
    <citation type="submission" date="2017-04" db="EMBL/GenBank/DDBJ databases">
        <authorList>
            <person name="Varghese N."/>
            <person name="Submissions S."/>
        </authorList>
    </citation>
    <scope>NUCLEOTIDE SEQUENCE [LARGE SCALE GENOMIC DNA]</scope>
    <source>
        <strain evidence="3">UI2</strain>
    </source>
</reference>